<dbReference type="Pfam" id="PF13304">
    <property type="entry name" value="AAA_21"/>
    <property type="match status" value="1"/>
</dbReference>
<dbReference type="InterPro" id="IPR003959">
    <property type="entry name" value="ATPase_AAA_core"/>
</dbReference>
<dbReference type="RefSeq" id="WP_311981762.1">
    <property type="nucleotide sequence ID" value="NZ_JARQAG010000033.1"/>
</dbReference>
<dbReference type="InterPro" id="IPR027417">
    <property type="entry name" value="P-loop_NTPase"/>
</dbReference>
<sequence length="567" mass="65314">MKNIENYPPSVIIKEITFNDGSKQQFKKDDIVLLVGANNVGKSRTLKDIKVDICETDKSRIIIKSIEYEKTNFSQKNLTTFFEKNISKDYYGNYSVWIDEESSYTFDYNSFNNHSYYRQLYKAMFSFLSTENRLAITRPFHTNFASDKQSLNILKRLDQDSLSIKKLNEKLYSGFNKAIDIKEDIFSDGTIIKKYKIGVRKEIDNALDANSRERNEILKRLDDLHSQGDGIRNAVAILSSLIVNEHSLILIDEPETFLHPPQAKVLGKNIVELSEGKQLFISTHNIDFIRGVIEKGSSRVKIIKIDRDGDINRFNLIQNSSITSIANDMNLKYTNILNGLFYESLVLCENESDCKFYSAILEHVYPNVYQKTLFCAVGGKSQYKKIVTLLKELNIKHIIISDIDFINNKNTVKDLMNAINEDSYDLISVQHNEFLNKFQEQTADEIFSQNILKAKINEVFNEDKYMSPDAVQKIKTILKKVNSFKLLKDGGTSIIPQGECISLFNEIKKTLDNNKVFILECGEIERFVPEIVGHGNLWVENTFNKYNDLGGEKYEEARKFIERVFGD</sequence>
<dbReference type="EMBL" id="JARQAG010000033">
    <property type="protein sequence ID" value="MDT2732751.1"/>
    <property type="molecule type" value="Genomic_DNA"/>
</dbReference>
<evidence type="ECO:0000313" key="2">
    <source>
        <dbReference type="EMBL" id="MDT2732751.1"/>
    </source>
</evidence>
<evidence type="ECO:0000259" key="1">
    <source>
        <dbReference type="SMART" id="SM00382"/>
    </source>
</evidence>
<dbReference type="Pfam" id="PF20469">
    <property type="entry name" value="OLD-like_TOPRIM"/>
    <property type="match status" value="1"/>
</dbReference>
<dbReference type="GO" id="GO:0016887">
    <property type="term" value="F:ATP hydrolysis activity"/>
    <property type="evidence" value="ECO:0007669"/>
    <property type="project" value="InterPro"/>
</dbReference>
<feature type="domain" description="AAA+ ATPase" evidence="1">
    <location>
        <begin position="28"/>
        <end position="306"/>
    </location>
</feature>
<name>A0AAE4KVD8_9STRE</name>
<evidence type="ECO:0000313" key="3">
    <source>
        <dbReference type="Proteomes" id="UP001180515"/>
    </source>
</evidence>
<dbReference type="CDD" id="cd00267">
    <property type="entry name" value="ABC_ATPase"/>
    <property type="match status" value="1"/>
</dbReference>
<dbReference type="GO" id="GO:0005524">
    <property type="term" value="F:ATP binding"/>
    <property type="evidence" value="ECO:0007669"/>
    <property type="project" value="InterPro"/>
</dbReference>
<dbReference type="PANTHER" id="PTHR43581:SF2">
    <property type="entry name" value="EXCINUCLEASE ATPASE SUBUNIT"/>
    <property type="match status" value="1"/>
</dbReference>
<proteinExistence type="predicted"/>
<dbReference type="SUPFAM" id="SSF52540">
    <property type="entry name" value="P-loop containing nucleoside triphosphate hydrolases"/>
    <property type="match status" value="1"/>
</dbReference>
<dbReference type="InterPro" id="IPR003593">
    <property type="entry name" value="AAA+_ATPase"/>
</dbReference>
<dbReference type="Proteomes" id="UP001180515">
    <property type="component" value="Unassembled WGS sequence"/>
</dbReference>
<reference evidence="2" key="1">
    <citation type="submission" date="2023-03" db="EMBL/GenBank/DDBJ databases">
        <authorList>
            <person name="Shen W."/>
            <person name="Cai J."/>
        </authorList>
    </citation>
    <scope>NUCLEOTIDE SEQUENCE</scope>
    <source>
        <strain evidence="2">P82-2</strain>
    </source>
</reference>
<dbReference type="AlphaFoldDB" id="A0AAE4KVD8"/>
<dbReference type="InterPro" id="IPR051396">
    <property type="entry name" value="Bact_Antivir_Def_Nuclease"/>
</dbReference>
<organism evidence="2 3">
    <name type="scientific">Streptococcus parauberis</name>
    <dbReference type="NCBI Taxonomy" id="1348"/>
    <lineage>
        <taxon>Bacteria</taxon>
        <taxon>Bacillati</taxon>
        <taxon>Bacillota</taxon>
        <taxon>Bacilli</taxon>
        <taxon>Lactobacillales</taxon>
        <taxon>Streptococcaceae</taxon>
        <taxon>Streptococcus</taxon>
    </lineage>
</organism>
<protein>
    <submittedName>
        <fullName evidence="2">AAA family ATPase</fullName>
    </submittedName>
</protein>
<dbReference type="InterPro" id="IPR034139">
    <property type="entry name" value="TOPRIM_OLD"/>
</dbReference>
<accession>A0AAE4KVD8</accession>
<gene>
    <name evidence="2" type="ORF">P7G31_11100</name>
</gene>
<comment type="caution">
    <text evidence="2">The sequence shown here is derived from an EMBL/GenBank/DDBJ whole genome shotgun (WGS) entry which is preliminary data.</text>
</comment>
<dbReference type="PANTHER" id="PTHR43581">
    <property type="entry name" value="ATP/GTP PHOSPHATASE"/>
    <property type="match status" value="1"/>
</dbReference>
<dbReference type="SMART" id="SM00382">
    <property type="entry name" value="AAA"/>
    <property type="match status" value="1"/>
</dbReference>
<dbReference type="Gene3D" id="3.40.50.300">
    <property type="entry name" value="P-loop containing nucleotide triphosphate hydrolases"/>
    <property type="match status" value="1"/>
</dbReference>